<feature type="region of interest" description="Disordered" evidence="14">
    <location>
        <begin position="828"/>
        <end position="860"/>
    </location>
</feature>
<comment type="similarity">
    <text evidence="3">Belongs to the JARID1 histone demethylase family.</text>
</comment>
<comment type="catalytic activity">
    <reaction evidence="12">
        <text>N(6),N(6),N(6)-trimethyl-L-lysyl(4)-[histone H3] + 3 2-oxoglutarate + 3 O2 = L-lysyl(4)-[histone H3] + 3 formaldehyde + 3 succinate + 3 CO2</text>
        <dbReference type="Rhea" id="RHEA:60208"/>
        <dbReference type="Rhea" id="RHEA-COMP:15537"/>
        <dbReference type="Rhea" id="RHEA-COMP:15547"/>
        <dbReference type="ChEBI" id="CHEBI:15379"/>
        <dbReference type="ChEBI" id="CHEBI:16526"/>
        <dbReference type="ChEBI" id="CHEBI:16810"/>
        <dbReference type="ChEBI" id="CHEBI:16842"/>
        <dbReference type="ChEBI" id="CHEBI:29969"/>
        <dbReference type="ChEBI" id="CHEBI:30031"/>
        <dbReference type="ChEBI" id="CHEBI:61961"/>
        <dbReference type="EC" id="1.14.11.67"/>
    </reaction>
</comment>
<dbReference type="SMART" id="SM01014">
    <property type="entry name" value="ARID"/>
    <property type="match status" value="1"/>
</dbReference>
<evidence type="ECO:0000256" key="8">
    <source>
        <dbReference type="ARBA" id="ARBA00022833"/>
    </source>
</evidence>
<feature type="region of interest" description="Disordered" evidence="14">
    <location>
        <begin position="1"/>
        <end position="140"/>
    </location>
</feature>
<dbReference type="InterPro" id="IPR003347">
    <property type="entry name" value="JmjC_dom"/>
</dbReference>
<dbReference type="PANTHER" id="PTHR10694:SF33">
    <property type="entry name" value="LYSINE-SPECIFIC DEMETHYLASE 5"/>
    <property type="match status" value="1"/>
</dbReference>
<feature type="compositionally biased region" description="Pro residues" evidence="14">
    <location>
        <begin position="1643"/>
        <end position="1660"/>
    </location>
</feature>
<dbReference type="GO" id="GO:0005634">
    <property type="term" value="C:nucleus"/>
    <property type="evidence" value="ECO:0007669"/>
    <property type="project" value="UniProtKB-SubCell"/>
</dbReference>
<dbReference type="OMA" id="NRGYHMY"/>
<evidence type="ECO:0000259" key="15">
    <source>
        <dbReference type="PROSITE" id="PS50016"/>
    </source>
</evidence>
<dbReference type="InterPro" id="IPR036431">
    <property type="entry name" value="ARID_dom_sf"/>
</dbReference>
<dbReference type="Gene3D" id="3.30.40.10">
    <property type="entry name" value="Zinc/RING finger domain, C3HC4 (zinc finger)"/>
    <property type="match status" value="3"/>
</dbReference>
<dbReference type="Pfam" id="PF08429">
    <property type="entry name" value="PLU-1"/>
    <property type="match status" value="1"/>
</dbReference>
<dbReference type="Gene3D" id="1.10.150.60">
    <property type="entry name" value="ARID DNA-binding domain"/>
    <property type="match status" value="1"/>
</dbReference>
<dbReference type="InterPro" id="IPR003349">
    <property type="entry name" value="JmjN"/>
</dbReference>
<comment type="subcellular location">
    <subcellularLocation>
        <location evidence="2">Nucleus</location>
    </subcellularLocation>
</comment>
<evidence type="ECO:0000259" key="17">
    <source>
        <dbReference type="PROSITE" id="PS51183"/>
    </source>
</evidence>
<dbReference type="Pfam" id="PF02375">
    <property type="entry name" value="JmjN"/>
    <property type="match status" value="1"/>
</dbReference>
<dbReference type="EMBL" id="LT671824">
    <property type="protein sequence ID" value="SHO78439.1"/>
    <property type="molecule type" value="Genomic_DNA"/>
</dbReference>
<keyword evidence="9" id="KW-0560">Oxidoreductase</keyword>
<dbReference type="GO" id="GO:0008168">
    <property type="term" value="F:methyltransferase activity"/>
    <property type="evidence" value="ECO:0007669"/>
    <property type="project" value="UniProtKB-KW"/>
</dbReference>
<keyword evidence="5" id="KW-0479">Metal-binding</keyword>
<keyword evidence="10" id="KW-0408">Iron</keyword>
<dbReference type="Pfam" id="PF02373">
    <property type="entry name" value="JmjC"/>
    <property type="match status" value="1"/>
</dbReference>
<dbReference type="InterPro" id="IPR013637">
    <property type="entry name" value="Lys_sp_deMease-like_dom"/>
</dbReference>
<dbReference type="SUPFAM" id="SSF57903">
    <property type="entry name" value="FYVE/PHD zinc finger"/>
    <property type="match status" value="3"/>
</dbReference>
<feature type="domain" description="JmjC" evidence="18">
    <location>
        <begin position="478"/>
        <end position="644"/>
    </location>
</feature>
<dbReference type="CDD" id="cd16100">
    <property type="entry name" value="ARID"/>
    <property type="match status" value="1"/>
</dbReference>
<evidence type="ECO:0000256" key="13">
    <source>
        <dbReference type="PROSITE-ProRule" id="PRU00146"/>
    </source>
</evidence>
<evidence type="ECO:0000256" key="10">
    <source>
        <dbReference type="ARBA" id="ARBA00023004"/>
    </source>
</evidence>
<evidence type="ECO:0000259" key="18">
    <source>
        <dbReference type="PROSITE" id="PS51184"/>
    </source>
</evidence>
<feature type="domain" description="ARID" evidence="16">
    <location>
        <begin position="219"/>
        <end position="309"/>
    </location>
</feature>
<evidence type="ECO:0000313" key="20">
    <source>
        <dbReference type="Proteomes" id="UP000186303"/>
    </source>
</evidence>
<protein>
    <recommendedName>
        <fullName evidence="4">[histone H3]-trimethyl-L-lysine(4) demethylase</fullName>
        <ecNumber evidence="4">1.14.11.67</ecNumber>
    </recommendedName>
</protein>
<dbReference type="SUPFAM" id="SSF46774">
    <property type="entry name" value="ARID-like"/>
    <property type="match status" value="1"/>
</dbReference>
<evidence type="ECO:0000256" key="4">
    <source>
        <dbReference type="ARBA" id="ARBA00012902"/>
    </source>
</evidence>
<dbReference type="SMART" id="SM00558">
    <property type="entry name" value="JmjC"/>
    <property type="match status" value="1"/>
</dbReference>
<feature type="region of interest" description="Disordered" evidence="14">
    <location>
        <begin position="1347"/>
        <end position="1374"/>
    </location>
</feature>
<dbReference type="Pfam" id="PF02928">
    <property type="entry name" value="zf-C5HC2"/>
    <property type="match status" value="1"/>
</dbReference>
<dbReference type="GO" id="GO:0006355">
    <property type="term" value="P:regulation of DNA-templated transcription"/>
    <property type="evidence" value="ECO:0007669"/>
    <property type="project" value="TreeGrafter"/>
</dbReference>
<dbReference type="EC" id="1.14.11.67" evidence="4"/>
<feature type="domain" description="JmjN" evidence="17">
    <location>
        <begin position="150"/>
        <end position="195"/>
    </location>
</feature>
<dbReference type="InterPro" id="IPR013083">
    <property type="entry name" value="Znf_RING/FYVE/PHD"/>
</dbReference>
<dbReference type="SMART" id="SM00249">
    <property type="entry name" value="PHD"/>
    <property type="match status" value="3"/>
</dbReference>
<dbReference type="Gene3D" id="2.60.120.650">
    <property type="entry name" value="Cupin"/>
    <property type="match status" value="1"/>
</dbReference>
<dbReference type="GO" id="GO:0008270">
    <property type="term" value="F:zinc ion binding"/>
    <property type="evidence" value="ECO:0007669"/>
    <property type="project" value="UniProtKB-KW"/>
</dbReference>
<keyword evidence="19" id="KW-0808">Transferase</keyword>
<evidence type="ECO:0000256" key="11">
    <source>
        <dbReference type="ARBA" id="ARBA00023242"/>
    </source>
</evidence>
<dbReference type="InterPro" id="IPR011011">
    <property type="entry name" value="Znf_FYVE_PHD"/>
</dbReference>
<dbReference type="InterPro" id="IPR019786">
    <property type="entry name" value="Zinc_finger_PHD-type_CS"/>
</dbReference>
<feature type="compositionally biased region" description="Basic residues" evidence="14">
    <location>
        <begin position="93"/>
        <end position="103"/>
    </location>
</feature>
<feature type="region of interest" description="Disordered" evidence="14">
    <location>
        <begin position="1506"/>
        <end position="1555"/>
    </location>
</feature>
<dbReference type="Proteomes" id="UP000186303">
    <property type="component" value="Chromosome 4"/>
</dbReference>
<dbReference type="GO" id="GO:0034647">
    <property type="term" value="F:histone H3K4me/H3K4me2/H3K4me3 demethylase activity"/>
    <property type="evidence" value="ECO:0007669"/>
    <property type="project" value="UniProtKB-EC"/>
</dbReference>
<dbReference type="InterPro" id="IPR004198">
    <property type="entry name" value="Znf_C5HC2"/>
</dbReference>
<dbReference type="SUPFAM" id="SSF51197">
    <property type="entry name" value="Clavaminate synthase-like"/>
    <property type="match status" value="1"/>
</dbReference>
<keyword evidence="11" id="KW-0539">Nucleus</keyword>
<accession>A0A1M8A7R4</accession>
<dbReference type="InterPro" id="IPR001606">
    <property type="entry name" value="ARID_dom"/>
</dbReference>
<dbReference type="VEuPathDB" id="FungiDB:MSYG_2784"/>
<comment type="cofactor">
    <cofactor evidence="1">
        <name>Fe(2+)</name>
        <dbReference type="ChEBI" id="CHEBI:29033"/>
    </cofactor>
</comment>
<feature type="domain" description="PHD-type" evidence="15">
    <location>
        <begin position="1391"/>
        <end position="1439"/>
    </location>
</feature>
<feature type="compositionally biased region" description="Pro residues" evidence="14">
    <location>
        <begin position="1512"/>
        <end position="1550"/>
    </location>
</feature>
<sequence length="1682" mass="184094">MALLVDRTAAPNDGPRPPKTEDAPSTPPRPPRPAVSRSPELISCLSLGPPTQGADADTAPRRGERRSKAQALSAMGSRGDAMSSAALPAAPHAARHATRKARSRPPLPPLVFDTTDAKPAAGARPIATGASTPRHEPPRTAPRAFGLEEAPTFYPTWDEFQDPLQYIQWTASPSGGNGIAYGIVKIVPPEGWHMDFVADEQTFRFRTRVQRLNELSAEGRVSQNYREQLVQFHAQQGHGRVHVPQLAHHPVDLHALKQAVPQPPPAADSDAWTALATTLGYSVEQYPRAPSVLASAYERLIAPFEAFLAGLRAAPAAPESAARPSAADADPSCVACARPAPAVVCAECHAAFHLACVQPPLRQAPRGAWVCPPCLVHTGGDFGFEDGETHSLYSFWQRCDAFERMWAEHAAQRGGADAAAWAAWATLPLREREDLVEREFWRLVHARDVCVDVEYGADVHSTTHGHASPTLETEPRNAYARSGWNLHNLPILPGSLLRYIRSDISGMTVSWIYIGMMFSAFCWHNEDHYTYSINYQHMGATKTWYGVPGADAEAFEAAMQRIAPELFAADPALLLQLVTMMSPALALREGVRMYACHQRPNEFVVTFPKAYHSGLNHGFNVNEAVNFALPDWIMDDLACVRRYQRHARAPVFSHDELLVTIALHHPQLSTALWLQHAFREMVERELAGRERLRGRIAAEETWDAPTEVSCAHCKTLCYLSHVVRSDDSPAACLAHADAVHGSAPWTLRVRHTDAFLTTHSARLAERAAVPVAWQQRVRRFLEQHPRPPLRMLHMFVQEGDKIAVPLPELPQLRAFLARAAPWVAQAQTFLPKRHAKPARRGGRRASSPPAPPPPDDTDRTPEALLALQARIPTLPFEAPELQAIDGVVDQMNAFCRAAETFLGRDAEARDAAASVDEAERTLAQGELLHMDLAPVRRLREWIAHVRWFAEVHRIGAGFLTGEEVDELLAEGRQCGVPLAHPLVQRLEARAAHGRAWAERARALLDTAPVLTRAALADLLDVPPDVAAPSEVQARVHALQHKAAQWEETVADLYHHTHPSRAPLGPDAPDAPPRLDAARQVLAEAHAARVELPFARDLEEAITLHDRWNADLARVLHAVCPPDEPAADAVRALCERTIRCASAEALHRGCRDEPTYAPLWTYPPVPYPAPRSACSDAPCLCFAPTDRTASVACATCYTVYHLRCLGRKAKPPRGWRCAFCDDAQLPAWLQARRGVSQLPLVALLQNPAYQRDQFRFLPSNYVRLQAAVRATVEFGVAACMQFRAGALPARLLEPAAPALPPGPPSAQLKHLARRALGCPIDILLIADATPQSHIPSILDVCRPAFHVPRAAPKPKRPPKHARSEPDGAAPRKRARRARFQFAEEELLATPDGIYCYCRAPDNGTMVQCDRCSQWFHSACMGIDDPQALQDKWFCPVCSFRLRTKYPWAEIKIRDGTRALPADVPADVFVDVTASLKSQTVPVLKRQPWISGKRIVLTLSHFEPAVPAVDGPASPAPAVAPGPSDPGPRAPPTLPRPAPPTAPPAPPGPAPPESLLQRPTLPLSLAEERHRAGRANLLRRGVSEAMMQAYSVGWNGESIVCQISPDCHILLGPHIVLARDDPDGTHLLRMAMDGLVPWARRVPVPAQPAPAPAPPRPPPAAPPLARSLLSEAPMSLPAHPSQLG</sequence>
<dbReference type="GO" id="GO:0000785">
    <property type="term" value="C:chromatin"/>
    <property type="evidence" value="ECO:0007669"/>
    <property type="project" value="TreeGrafter"/>
</dbReference>
<dbReference type="SMART" id="SM00501">
    <property type="entry name" value="BRIGHT"/>
    <property type="match status" value="1"/>
</dbReference>
<keyword evidence="7 13" id="KW-0863">Zinc-finger</keyword>
<evidence type="ECO:0000256" key="5">
    <source>
        <dbReference type="ARBA" id="ARBA00022723"/>
    </source>
</evidence>
<dbReference type="Pfam" id="PF21323">
    <property type="entry name" value="KDM5_C-hel"/>
    <property type="match status" value="1"/>
</dbReference>
<dbReference type="PROSITE" id="PS51183">
    <property type="entry name" value="JMJN"/>
    <property type="match status" value="1"/>
</dbReference>
<keyword evidence="8" id="KW-0862">Zinc</keyword>
<evidence type="ECO:0000256" key="2">
    <source>
        <dbReference type="ARBA" id="ARBA00004123"/>
    </source>
</evidence>
<evidence type="ECO:0000313" key="19">
    <source>
        <dbReference type="EMBL" id="SHO78439.1"/>
    </source>
</evidence>
<reference evidence="20" key="1">
    <citation type="journal article" date="2017" name="Nucleic Acids Res.">
        <title>Proteogenomics produces comprehensive and highly accurate protein-coding gene annotation in a complete genome assembly of Malassezia sympodialis.</title>
        <authorList>
            <person name="Zhu Y."/>
            <person name="Engstroem P.G."/>
            <person name="Tellgren-Roth C."/>
            <person name="Baudo C.D."/>
            <person name="Kennell J.C."/>
            <person name="Sun S."/>
            <person name="Billmyre R.B."/>
            <person name="Schroeder M.S."/>
            <person name="Andersson A."/>
            <person name="Holm T."/>
            <person name="Sigurgeirsson B."/>
            <person name="Wu G."/>
            <person name="Sankaranarayanan S.R."/>
            <person name="Siddharthan R."/>
            <person name="Sanyal K."/>
            <person name="Lundeberg J."/>
            <person name="Nystedt B."/>
            <person name="Boekhout T."/>
            <person name="Dawson T.L. Jr."/>
            <person name="Heitman J."/>
            <person name="Scheynius A."/>
            <person name="Lehtioe J."/>
        </authorList>
    </citation>
    <scope>NUCLEOTIDE SEQUENCE [LARGE SCALE GENOMIC DNA]</scope>
    <source>
        <strain evidence="20">ATCC 42132</strain>
    </source>
</reference>
<name>A0A1M8A7R4_MALS4</name>
<keyword evidence="20" id="KW-1185">Reference proteome</keyword>
<proteinExistence type="inferred from homology"/>
<dbReference type="Pfam" id="PF00628">
    <property type="entry name" value="PHD"/>
    <property type="match status" value="2"/>
</dbReference>
<dbReference type="STRING" id="1230383.A0A1M8A7R4"/>
<dbReference type="GO" id="GO:0032259">
    <property type="term" value="P:methylation"/>
    <property type="evidence" value="ECO:0007669"/>
    <property type="project" value="UniProtKB-KW"/>
</dbReference>
<dbReference type="OrthoDB" id="1678912at2759"/>
<feature type="compositionally biased region" description="Basic residues" evidence="14">
    <location>
        <begin position="831"/>
        <end position="843"/>
    </location>
</feature>
<dbReference type="InterPro" id="IPR048615">
    <property type="entry name" value="KDM5_C-hel"/>
</dbReference>
<dbReference type="InterPro" id="IPR019787">
    <property type="entry name" value="Znf_PHD-finger"/>
</dbReference>
<evidence type="ECO:0000256" key="3">
    <source>
        <dbReference type="ARBA" id="ARBA00006801"/>
    </source>
</evidence>
<evidence type="ECO:0000256" key="9">
    <source>
        <dbReference type="ARBA" id="ARBA00023002"/>
    </source>
</evidence>
<feature type="domain" description="PHD-type" evidence="15">
    <location>
        <begin position="330"/>
        <end position="377"/>
    </location>
</feature>
<dbReference type="PROSITE" id="PS51184">
    <property type="entry name" value="JMJC"/>
    <property type="match status" value="1"/>
</dbReference>
<evidence type="ECO:0000259" key="16">
    <source>
        <dbReference type="PROSITE" id="PS51011"/>
    </source>
</evidence>
<dbReference type="PROSITE" id="PS50016">
    <property type="entry name" value="ZF_PHD_2"/>
    <property type="match status" value="2"/>
</dbReference>
<evidence type="ECO:0000256" key="14">
    <source>
        <dbReference type="SAM" id="MobiDB-lite"/>
    </source>
</evidence>
<feature type="compositionally biased region" description="Low complexity" evidence="14">
    <location>
        <begin position="81"/>
        <end position="92"/>
    </location>
</feature>
<feature type="region of interest" description="Disordered" evidence="14">
    <location>
        <begin position="1643"/>
        <end position="1682"/>
    </location>
</feature>
<evidence type="ECO:0000256" key="12">
    <source>
        <dbReference type="ARBA" id="ARBA00048734"/>
    </source>
</evidence>
<evidence type="ECO:0000256" key="6">
    <source>
        <dbReference type="ARBA" id="ARBA00022737"/>
    </source>
</evidence>
<keyword evidence="6" id="KW-0677">Repeat</keyword>
<gene>
    <name evidence="19" type="ORF">MSYG_2784</name>
</gene>
<dbReference type="SMART" id="SM00545">
    <property type="entry name" value="JmjN"/>
    <property type="match status" value="1"/>
</dbReference>
<dbReference type="PROSITE" id="PS01359">
    <property type="entry name" value="ZF_PHD_1"/>
    <property type="match status" value="3"/>
</dbReference>
<dbReference type="GO" id="GO:0003677">
    <property type="term" value="F:DNA binding"/>
    <property type="evidence" value="ECO:0007669"/>
    <property type="project" value="InterPro"/>
</dbReference>
<evidence type="ECO:0000256" key="7">
    <source>
        <dbReference type="ARBA" id="ARBA00022771"/>
    </source>
</evidence>
<dbReference type="PROSITE" id="PS51011">
    <property type="entry name" value="ARID"/>
    <property type="match status" value="1"/>
</dbReference>
<evidence type="ECO:0000256" key="1">
    <source>
        <dbReference type="ARBA" id="ARBA00001954"/>
    </source>
</evidence>
<dbReference type="InterPro" id="IPR001965">
    <property type="entry name" value="Znf_PHD"/>
</dbReference>
<dbReference type="PANTHER" id="PTHR10694">
    <property type="entry name" value="LYSINE-SPECIFIC DEMETHYLASE"/>
    <property type="match status" value="1"/>
</dbReference>
<keyword evidence="19" id="KW-0489">Methyltransferase</keyword>
<dbReference type="Pfam" id="PF01388">
    <property type="entry name" value="ARID"/>
    <property type="match status" value="1"/>
</dbReference>
<organism evidence="19 20">
    <name type="scientific">Malassezia sympodialis (strain ATCC 42132)</name>
    <name type="common">Atopic eczema-associated yeast</name>
    <dbReference type="NCBI Taxonomy" id="1230383"/>
    <lineage>
        <taxon>Eukaryota</taxon>
        <taxon>Fungi</taxon>
        <taxon>Dikarya</taxon>
        <taxon>Basidiomycota</taxon>
        <taxon>Ustilaginomycotina</taxon>
        <taxon>Malasseziomycetes</taxon>
        <taxon>Malasseziales</taxon>
        <taxon>Malasseziaceae</taxon>
        <taxon>Malassezia</taxon>
    </lineage>
</organism>